<sequence length="791" mass="83589">MSIVPFSKEQLVNTVTEGAQGNLDIAMDDVGNHVIVYESFGQDGSESGIFARRFDDFGNATLPEFQVNQTTEGNQLNPAVAVSGNGERFAIAWDDETDHPDPNNPDDEDASEQGVFASVYNADGDVILSEFRVNTTVKDNQQLPEIAMAHDGSFVIVWESQNQAGFLSGTDIVAQRFDANGNPIGEEILVNEGAIEDDQSNISVDMADNGAFVIAWDSDDGDNLGVFARQFNSSGEGGDIIALNSVTERVQKDPSIAIRPDGNEFIATWDSRPKDRALHGLYARRFGSNGQPTGDEVRIDTTTKLASSRKHSVAMEAGGEAVIVWAGDAGARDPVSGIFARYFDAIGNPVGDEIHINTEKESTQDNPVVAISNDITNPRQSFAVAWETEKPEEGIASRLFGQASVVEFSAATFEVQEPDSDVIPINVTLKRVGTDFNSGDITIQLTAGTATADDLQSLPDTFPTFVTSFGVDEDTATLELLVKADDLEEGLEELSFDITDAGINAIGEQKTTTLKILDADSENIPDPDNGENPDPDENNNTATDQDDVLTGTAGDDTLAGLGGNDTLFGDDGNDTLIGGDDNDLILGEGGDDRLFGDDGDDTLISGEGKDELFGLAGDDSLGGQEGDDFLDGGTGDDIIIGEEGDDTLLGGQGNDQLTGGVGDDRLFGEAGDDILIGVGAEAVFPSPTLGQGEKDLMHGGSGLDTFVLGDANQVFYDDGLISGDHAIIEDFSTSEDIIRLHGSSADYSLSLGTLDGVTGTFIQMNDASADTISFVQGASGLTLDASYFQYV</sequence>
<evidence type="ECO:0000256" key="7">
    <source>
        <dbReference type="ARBA" id="ARBA00023136"/>
    </source>
</evidence>
<dbReference type="Pfam" id="PF00353">
    <property type="entry name" value="HemolysinCabind"/>
    <property type="match status" value="3"/>
</dbReference>
<dbReference type="GO" id="GO:0016020">
    <property type="term" value="C:membrane"/>
    <property type="evidence" value="ECO:0007669"/>
    <property type="project" value="UniProtKB-SubCell"/>
</dbReference>
<comment type="subcellular location">
    <subcellularLocation>
        <location evidence="1">Membrane</location>
    </subcellularLocation>
    <subcellularLocation>
        <location evidence="2">Secreted</location>
    </subcellularLocation>
</comment>
<dbReference type="PROSITE" id="PS00330">
    <property type="entry name" value="HEMOLYSIN_CALCIUM"/>
    <property type="match status" value="2"/>
</dbReference>
<feature type="region of interest" description="Disordered" evidence="8">
    <location>
        <begin position="615"/>
        <end position="636"/>
    </location>
</feature>
<dbReference type="RefSeq" id="WP_215608125.1">
    <property type="nucleotide sequence ID" value="NZ_JADOES010000009.1"/>
</dbReference>
<evidence type="ECO:0000256" key="8">
    <source>
        <dbReference type="SAM" id="MobiDB-lite"/>
    </source>
</evidence>
<keyword evidence="4" id="KW-0800">Toxin</keyword>
<dbReference type="PANTHER" id="PTHR38340">
    <property type="entry name" value="S-LAYER PROTEIN"/>
    <property type="match status" value="1"/>
</dbReference>
<keyword evidence="10" id="KW-1185">Reference proteome</keyword>
<dbReference type="InterPro" id="IPR001343">
    <property type="entry name" value="Hemolysn_Ca-bd"/>
</dbReference>
<dbReference type="Proteomes" id="UP000717364">
    <property type="component" value="Unassembled WGS sequence"/>
</dbReference>
<dbReference type="PANTHER" id="PTHR38340:SF1">
    <property type="entry name" value="S-LAYER PROTEIN"/>
    <property type="match status" value="1"/>
</dbReference>
<dbReference type="GO" id="GO:0090729">
    <property type="term" value="F:toxin activity"/>
    <property type="evidence" value="ECO:0007669"/>
    <property type="project" value="UniProtKB-KW"/>
</dbReference>
<dbReference type="GO" id="GO:0005576">
    <property type="term" value="C:extracellular region"/>
    <property type="evidence" value="ECO:0007669"/>
    <property type="project" value="UniProtKB-SubCell"/>
</dbReference>
<dbReference type="Gene3D" id="2.150.10.10">
    <property type="entry name" value="Serralysin-like metalloprotease, C-terminal"/>
    <property type="match status" value="3"/>
</dbReference>
<dbReference type="AlphaFoldDB" id="A0A947DDI0"/>
<evidence type="ECO:0000256" key="6">
    <source>
        <dbReference type="ARBA" id="ARBA00023026"/>
    </source>
</evidence>
<feature type="region of interest" description="Disordered" evidence="8">
    <location>
        <begin position="520"/>
        <end position="555"/>
    </location>
</feature>
<dbReference type="InterPro" id="IPR018511">
    <property type="entry name" value="Hemolysin-typ_Ca-bd_CS"/>
</dbReference>
<evidence type="ECO:0000256" key="4">
    <source>
        <dbReference type="ARBA" id="ARBA00022656"/>
    </source>
</evidence>
<evidence type="ECO:0000256" key="3">
    <source>
        <dbReference type="ARBA" id="ARBA00022525"/>
    </source>
</evidence>
<reference evidence="9" key="1">
    <citation type="submission" date="2020-11" db="EMBL/GenBank/DDBJ databases">
        <authorList>
            <person name="Konstantinou D."/>
            <person name="Gkelis S."/>
            <person name="Popin R."/>
            <person name="Fewer D."/>
            <person name="Sivonen K."/>
        </authorList>
    </citation>
    <scope>NUCLEOTIDE SEQUENCE</scope>
    <source>
        <strain evidence="9">TAU-MAC 1115</strain>
    </source>
</reference>
<dbReference type="SUPFAM" id="SSF51120">
    <property type="entry name" value="beta-Roll"/>
    <property type="match status" value="2"/>
</dbReference>
<keyword evidence="7" id="KW-0472">Membrane</keyword>
<dbReference type="InterPro" id="IPR050557">
    <property type="entry name" value="RTX_toxin/Mannuronan_C5-epim"/>
</dbReference>
<organism evidence="9 10">
    <name type="scientific">Leptothoe spongobia TAU-MAC 1115</name>
    <dbReference type="NCBI Taxonomy" id="1967444"/>
    <lineage>
        <taxon>Bacteria</taxon>
        <taxon>Bacillati</taxon>
        <taxon>Cyanobacteriota</taxon>
        <taxon>Cyanophyceae</taxon>
        <taxon>Nodosilineales</taxon>
        <taxon>Cymatolegaceae</taxon>
        <taxon>Leptothoe</taxon>
        <taxon>Leptothoe spongobia</taxon>
    </lineage>
</organism>
<dbReference type="InterPro" id="IPR003995">
    <property type="entry name" value="RTX_toxin_determinant-A"/>
</dbReference>
<protein>
    <submittedName>
        <fullName evidence="9">Uncharacterized protein</fullName>
    </submittedName>
</protein>
<dbReference type="PRINTS" id="PR00313">
    <property type="entry name" value="CABNDNGRPT"/>
</dbReference>
<evidence type="ECO:0000256" key="2">
    <source>
        <dbReference type="ARBA" id="ARBA00004613"/>
    </source>
</evidence>
<evidence type="ECO:0000313" key="10">
    <source>
        <dbReference type="Proteomes" id="UP000717364"/>
    </source>
</evidence>
<comment type="caution">
    <text evidence="9">The sequence shown here is derived from an EMBL/GenBank/DDBJ whole genome shotgun (WGS) entry which is preliminary data.</text>
</comment>
<dbReference type="InterPro" id="IPR038081">
    <property type="entry name" value="CalX-like_sf"/>
</dbReference>
<keyword evidence="6" id="KW-0843">Virulence</keyword>
<evidence type="ECO:0000256" key="5">
    <source>
        <dbReference type="ARBA" id="ARBA00022737"/>
    </source>
</evidence>
<gene>
    <name evidence="9" type="ORF">IXB50_06410</name>
</gene>
<feature type="compositionally biased region" description="Acidic residues" evidence="8">
    <location>
        <begin position="520"/>
        <end position="537"/>
    </location>
</feature>
<name>A0A947DDI0_9CYAN</name>
<reference evidence="9" key="2">
    <citation type="journal article" date="2021" name="Mar. Drugs">
        <title>Genome Reduction and Secondary Metabolism of the Marine Sponge-Associated Cyanobacterium Leptothoe.</title>
        <authorList>
            <person name="Konstantinou D."/>
            <person name="Popin R.V."/>
            <person name="Fewer D.P."/>
            <person name="Sivonen K."/>
            <person name="Gkelis S."/>
        </authorList>
    </citation>
    <scope>NUCLEOTIDE SEQUENCE</scope>
    <source>
        <strain evidence="9">TAU-MAC 1115</strain>
    </source>
</reference>
<dbReference type="EMBL" id="JADOES010000009">
    <property type="protein sequence ID" value="MBT9315052.1"/>
    <property type="molecule type" value="Genomic_DNA"/>
</dbReference>
<proteinExistence type="predicted"/>
<evidence type="ECO:0000256" key="1">
    <source>
        <dbReference type="ARBA" id="ARBA00004370"/>
    </source>
</evidence>
<keyword evidence="5" id="KW-0677">Repeat</keyword>
<accession>A0A947DDI0</accession>
<dbReference type="SUPFAM" id="SSF141072">
    <property type="entry name" value="CalX-like"/>
    <property type="match status" value="1"/>
</dbReference>
<evidence type="ECO:0000313" key="9">
    <source>
        <dbReference type="EMBL" id="MBT9315052.1"/>
    </source>
</evidence>
<dbReference type="PRINTS" id="PR01488">
    <property type="entry name" value="RTXTOXINA"/>
</dbReference>
<keyword evidence="3" id="KW-0964">Secreted</keyword>
<dbReference type="GO" id="GO:0005509">
    <property type="term" value="F:calcium ion binding"/>
    <property type="evidence" value="ECO:0007669"/>
    <property type="project" value="InterPro"/>
</dbReference>
<dbReference type="InterPro" id="IPR011049">
    <property type="entry name" value="Serralysin-like_metalloprot_C"/>
</dbReference>